<gene>
    <name evidence="3" type="ORF">ERS007703_02529</name>
    <name evidence="2" type="ORF">ERS027659_04196</name>
</gene>
<sequence length="104" mass="10857">MANATPHNRAGSQDPAAIPKSAPVRHFGSSILPRHSMATARRIIPNRIASSGRYSAENTVAYQPGNAANMAAPAVISQTSLPSQTGPMVLSAVRRWVSGSPIPT</sequence>
<organism evidence="3 4">
    <name type="scientific">Mycobacterium tuberculosis</name>
    <dbReference type="NCBI Taxonomy" id="1773"/>
    <lineage>
        <taxon>Bacteria</taxon>
        <taxon>Bacillati</taxon>
        <taxon>Actinomycetota</taxon>
        <taxon>Actinomycetes</taxon>
        <taxon>Mycobacteriales</taxon>
        <taxon>Mycobacteriaceae</taxon>
        <taxon>Mycobacterium</taxon>
        <taxon>Mycobacterium tuberculosis complex</taxon>
    </lineage>
</organism>
<name>A0A0T9D1N5_MYCTX</name>
<proteinExistence type="predicted"/>
<evidence type="ECO:0000313" key="2">
    <source>
        <dbReference type="EMBL" id="CKT28435.1"/>
    </source>
</evidence>
<feature type="region of interest" description="Disordered" evidence="1">
    <location>
        <begin position="1"/>
        <end position="32"/>
    </location>
</feature>
<reference evidence="3" key="2">
    <citation type="submission" date="2015-03" db="EMBL/GenBank/DDBJ databases">
        <authorList>
            <person name="Murphy D."/>
        </authorList>
    </citation>
    <scope>NUCLEOTIDE SEQUENCE [LARGE SCALE GENOMIC DNA]</scope>
    <source>
        <strain evidence="3">K00500041</strain>
    </source>
</reference>
<dbReference type="AlphaFoldDB" id="A0A0T9D1N5"/>
<dbReference type="Proteomes" id="UP000050164">
    <property type="component" value="Unassembled WGS sequence"/>
</dbReference>
<reference evidence="4 5" key="1">
    <citation type="submission" date="2015-03" db="EMBL/GenBank/DDBJ databases">
        <authorList>
            <consortium name="Pathogen Informatics"/>
        </authorList>
    </citation>
    <scope>NUCLEOTIDE SEQUENCE [LARGE SCALE GENOMIC DNA]</scope>
    <source>
        <strain evidence="2 5">Bir 185</strain>
        <strain evidence="4">K00500041</strain>
    </source>
</reference>
<dbReference type="EMBL" id="CSAE01000279">
    <property type="protein sequence ID" value="COW01403.1"/>
    <property type="molecule type" value="Genomic_DNA"/>
</dbReference>
<accession>A0A0T9D1N5</accession>
<evidence type="ECO:0000313" key="4">
    <source>
        <dbReference type="Proteomes" id="UP000038802"/>
    </source>
</evidence>
<dbReference type="EMBL" id="CNFT01001428">
    <property type="protein sequence ID" value="CKT28435.1"/>
    <property type="molecule type" value="Genomic_DNA"/>
</dbReference>
<evidence type="ECO:0000313" key="3">
    <source>
        <dbReference type="EMBL" id="COW01403.1"/>
    </source>
</evidence>
<evidence type="ECO:0000256" key="1">
    <source>
        <dbReference type="SAM" id="MobiDB-lite"/>
    </source>
</evidence>
<evidence type="ECO:0000313" key="5">
    <source>
        <dbReference type="Proteomes" id="UP000050164"/>
    </source>
</evidence>
<protein>
    <submittedName>
        <fullName evidence="3">Uncharacterized protein</fullName>
    </submittedName>
</protein>
<dbReference type="Proteomes" id="UP000038802">
    <property type="component" value="Unassembled WGS sequence"/>
</dbReference>